<dbReference type="CDD" id="cd03278">
    <property type="entry name" value="ABC_SMC_barmotin"/>
    <property type="match status" value="1"/>
</dbReference>
<comment type="function">
    <text evidence="7">Required for chromosome condensation and partitioning.</text>
</comment>
<feature type="domain" description="RecF/RecN/SMC N-terminal" evidence="9">
    <location>
        <begin position="2"/>
        <end position="1194"/>
    </location>
</feature>
<dbReference type="InterPro" id="IPR024704">
    <property type="entry name" value="SMC"/>
</dbReference>
<comment type="similarity">
    <text evidence="7">Belongs to the SMC family.</text>
</comment>
<evidence type="ECO:0000256" key="6">
    <source>
        <dbReference type="ARBA" id="ARBA00023125"/>
    </source>
</evidence>
<comment type="subcellular location">
    <subcellularLocation>
        <location evidence="1 7">Cytoplasm</location>
    </subcellularLocation>
</comment>
<dbReference type="GO" id="GO:0005737">
    <property type="term" value="C:cytoplasm"/>
    <property type="evidence" value="ECO:0007669"/>
    <property type="project" value="UniProtKB-SubCell"/>
</dbReference>
<feature type="region of interest" description="Disordered" evidence="8">
    <location>
        <begin position="309"/>
        <end position="347"/>
    </location>
</feature>
<dbReference type="Proteomes" id="UP000823858">
    <property type="component" value="Unassembled WGS sequence"/>
</dbReference>
<reference evidence="10" key="1">
    <citation type="journal article" date="2021" name="PeerJ">
        <title>Extensive microbial diversity within the chicken gut microbiome revealed by metagenomics and culture.</title>
        <authorList>
            <person name="Gilroy R."/>
            <person name="Ravi A."/>
            <person name="Getino M."/>
            <person name="Pursley I."/>
            <person name="Horton D.L."/>
            <person name="Alikhan N.F."/>
            <person name="Baker D."/>
            <person name="Gharbi K."/>
            <person name="Hall N."/>
            <person name="Watson M."/>
            <person name="Adriaenssens E.M."/>
            <person name="Foster-Nyarko E."/>
            <person name="Jarju S."/>
            <person name="Secka A."/>
            <person name="Antonio M."/>
            <person name="Oren A."/>
            <person name="Chaudhuri R.R."/>
            <person name="La Ragione R."/>
            <person name="Hildebrand F."/>
            <person name="Pallen M.J."/>
        </authorList>
    </citation>
    <scope>NUCLEOTIDE SEQUENCE</scope>
    <source>
        <strain evidence="10">ChiHjej13B12-4958</strain>
    </source>
</reference>
<evidence type="ECO:0000256" key="1">
    <source>
        <dbReference type="ARBA" id="ARBA00004496"/>
    </source>
</evidence>
<feature type="region of interest" description="Disordered" evidence="8">
    <location>
        <begin position="752"/>
        <end position="823"/>
    </location>
</feature>
<dbReference type="GO" id="GO:0007062">
    <property type="term" value="P:sister chromatid cohesion"/>
    <property type="evidence" value="ECO:0007669"/>
    <property type="project" value="InterPro"/>
</dbReference>
<feature type="compositionally biased region" description="Polar residues" evidence="8">
    <location>
        <begin position="315"/>
        <end position="327"/>
    </location>
</feature>
<dbReference type="PIRSF" id="PIRSF005719">
    <property type="entry name" value="SMC"/>
    <property type="match status" value="1"/>
</dbReference>
<evidence type="ECO:0000256" key="3">
    <source>
        <dbReference type="ARBA" id="ARBA00022741"/>
    </source>
</evidence>
<dbReference type="SUPFAM" id="SSF52540">
    <property type="entry name" value="P-loop containing nucleoside triphosphate hydrolases"/>
    <property type="match status" value="1"/>
</dbReference>
<dbReference type="PANTHER" id="PTHR43977">
    <property type="entry name" value="STRUCTURAL MAINTENANCE OF CHROMOSOMES PROTEIN 3"/>
    <property type="match status" value="1"/>
</dbReference>
<comment type="subunit">
    <text evidence="7">Homodimer.</text>
</comment>
<evidence type="ECO:0000256" key="5">
    <source>
        <dbReference type="ARBA" id="ARBA00023054"/>
    </source>
</evidence>
<dbReference type="InterPro" id="IPR003395">
    <property type="entry name" value="RecF/RecN/SMC_N"/>
</dbReference>
<dbReference type="GO" id="GO:0005524">
    <property type="term" value="F:ATP binding"/>
    <property type="evidence" value="ECO:0007669"/>
    <property type="project" value="UniProtKB-UniRule"/>
</dbReference>
<reference evidence="10" key="2">
    <citation type="submission" date="2021-04" db="EMBL/GenBank/DDBJ databases">
        <authorList>
            <person name="Gilroy R."/>
        </authorList>
    </citation>
    <scope>NUCLEOTIDE SEQUENCE</scope>
    <source>
        <strain evidence="10">ChiHjej13B12-4958</strain>
    </source>
</reference>
<feature type="coiled-coil region" evidence="7">
    <location>
        <begin position="462"/>
        <end position="496"/>
    </location>
</feature>
<dbReference type="InterPro" id="IPR036277">
    <property type="entry name" value="SMC_hinge_sf"/>
</dbReference>
<evidence type="ECO:0000313" key="10">
    <source>
        <dbReference type="EMBL" id="HJC84661.1"/>
    </source>
</evidence>
<feature type="region of interest" description="Disordered" evidence="8">
    <location>
        <begin position="545"/>
        <end position="564"/>
    </location>
</feature>
<dbReference type="GO" id="GO:0003677">
    <property type="term" value="F:DNA binding"/>
    <property type="evidence" value="ECO:0007669"/>
    <property type="project" value="UniProtKB-UniRule"/>
</dbReference>
<dbReference type="GO" id="GO:0016887">
    <property type="term" value="F:ATP hydrolysis activity"/>
    <property type="evidence" value="ECO:0007669"/>
    <property type="project" value="InterPro"/>
</dbReference>
<comment type="domain">
    <text evidence="7">Contains large globular domains required for ATP hydrolysis at each terminus and a third globular domain forming a flexible hinge near the middle of the molecule. These domains are separated by coiled-coil structures.</text>
</comment>
<keyword evidence="2 7" id="KW-0963">Cytoplasm</keyword>
<keyword evidence="5 7" id="KW-0175">Coiled coil</keyword>
<protein>
    <recommendedName>
        <fullName evidence="7">Chromosome partition protein Smc</fullName>
    </recommendedName>
</protein>
<keyword evidence="6 7" id="KW-0238">DNA-binding</keyword>
<feature type="compositionally biased region" description="Polar residues" evidence="8">
    <location>
        <begin position="804"/>
        <end position="815"/>
    </location>
</feature>
<dbReference type="GO" id="GO:0006260">
    <property type="term" value="P:DNA replication"/>
    <property type="evidence" value="ECO:0007669"/>
    <property type="project" value="UniProtKB-UniRule"/>
</dbReference>
<evidence type="ECO:0000313" key="11">
    <source>
        <dbReference type="Proteomes" id="UP000823858"/>
    </source>
</evidence>
<dbReference type="GO" id="GO:0005694">
    <property type="term" value="C:chromosome"/>
    <property type="evidence" value="ECO:0007669"/>
    <property type="project" value="InterPro"/>
</dbReference>
<evidence type="ECO:0000256" key="7">
    <source>
        <dbReference type="HAMAP-Rule" id="MF_01894"/>
    </source>
</evidence>
<dbReference type="GO" id="GO:0007059">
    <property type="term" value="P:chromosome segregation"/>
    <property type="evidence" value="ECO:0007669"/>
    <property type="project" value="UniProtKB-UniRule"/>
</dbReference>
<dbReference type="GO" id="GO:0030261">
    <property type="term" value="P:chromosome condensation"/>
    <property type="evidence" value="ECO:0007669"/>
    <property type="project" value="InterPro"/>
</dbReference>
<evidence type="ECO:0000256" key="2">
    <source>
        <dbReference type="ARBA" id="ARBA00022490"/>
    </source>
</evidence>
<keyword evidence="3 7" id="KW-0547">Nucleotide-binding</keyword>
<dbReference type="Gene3D" id="6.10.140.1720">
    <property type="match status" value="1"/>
</dbReference>
<name>A0A9D2QBU9_9CORY</name>
<keyword evidence="4 7" id="KW-0067">ATP-binding</keyword>
<dbReference type="FunFam" id="3.40.50.300:FF:000901">
    <property type="entry name" value="Chromosome partition protein Smc"/>
    <property type="match status" value="1"/>
</dbReference>
<comment type="caution">
    <text evidence="10">The sequence shown here is derived from an EMBL/GenBank/DDBJ whole genome shotgun (WGS) entry which is preliminary data.</text>
</comment>
<accession>A0A9D2QBU9</accession>
<feature type="coiled-coil region" evidence="7">
    <location>
        <begin position="234"/>
        <end position="289"/>
    </location>
</feature>
<feature type="binding site" evidence="7">
    <location>
        <begin position="32"/>
        <end position="39"/>
    </location>
    <ligand>
        <name>ATP</name>
        <dbReference type="ChEBI" id="CHEBI:30616"/>
    </ligand>
</feature>
<sequence length="1212" mass="131262">MHLKSLTMKGFKSFASSTTLKLEPGICAVVGPNGSGKSNVVDALAWVMGEQGAKTLRGGKMEDVIFAGAGDRKALGRAEVTLTIDNSDGALPIEYTEVSVTRRMFRDGASEYEINGAKARLMDIQELLSDSGIGREMHVIVGQGRLSQILESRPEERRSYIEEAAGVLKHRRRKEKAQRKLVSMQGNLDRLHDLTDELAKQLKPLARQAEAAQKAEQVQATIRSNRLLLTADKVRRLSDELNDADEQARVLEHDISELKADLEEHTTELAVTEEELRTALEEAEAAKSLWFRLSTVAEKNSATLRIAADRAADQGSESQWRSPSGQSPEELLQRAEQAEEEQATLDEEVEVASERLEHVREEVAERDEAAREAEREHMAQVRAIADRREGIVRLLAQQEAVEQRRIAAQQEVQRLEAEVAEQRETMASTSGSEATAAAEALAEVEAQGSGLDEAAERAAAESAGAEQRVTDLRSTERDLEREIASLEASVEAWRDRLRPTDGAAVVVRAAEAQGQAVPRTLTGLLGVRDGWESALAAVLPTGLVTGSGTGGSADGSTRSANGDNTTAQDALVAALVEAGEGRAVLLEATGSGKKGDSWRLDVADSLAASGTSGTSGTSNGPDWLLDHLDVAEDIVPAVTALLVDVVAVPSVARGREVVAADPRLRAVTPDGVLVGAGWVAAGSGGTTPVELGARIERAEEDIVHRRSELSDLQAALGGAGQAAEELRTAAAGATAAVREHRTRVTAARQRLEAAERTAAQAGRQLEKAVAQRDAAEQRREALDTEADEVAERLDRIGVDASDPDGSSGTSGQDEPSTQERDATAQALTQARAMEMEARLSLRTAEERAGNHRGRADGLRRQARQDAAARDQFEKAAVKRRAARERAEVVAAQARRVELRIRDALDRAEATRSRTDEAHRQWQAALNERKDKVNTLTLRLNHLTDTSHSAEIARSQAQLRIEQALEQAMDQLGMSAAQLLAEAPGEDFDRDEAAKDLKAAEKSLRSLGKVNPLALEEYTALEERYRFLATQLDDVERARTDLEGVIRDVDDTILTLFTEAWNDVEAEFPKVFDTLFPGGAGRLVLTEPSDMLTTGIEVEARPPGKKVKRLSLLSGGEKSLTALALLVAIFRARPSPFYVMDEVEAALDDVNLRRLIALFEELREDSQLIVITHQKPTMDVANVLYGVTMRGDGVTRVISQRMHPVSAVSAPST</sequence>
<proteinExistence type="inferred from homology"/>
<gene>
    <name evidence="7 10" type="primary">smc</name>
    <name evidence="10" type="ORF">H9751_03780</name>
</gene>
<feature type="compositionally biased region" description="Acidic residues" evidence="8">
    <location>
        <begin position="338"/>
        <end position="347"/>
    </location>
</feature>
<dbReference type="SUPFAM" id="SSF75553">
    <property type="entry name" value="Smc hinge domain"/>
    <property type="match status" value="1"/>
</dbReference>
<evidence type="ECO:0000256" key="4">
    <source>
        <dbReference type="ARBA" id="ARBA00022840"/>
    </source>
</evidence>
<feature type="region of interest" description="Disordered" evidence="8">
    <location>
        <begin position="844"/>
        <end position="871"/>
    </location>
</feature>
<dbReference type="HAMAP" id="MF_01894">
    <property type="entry name" value="Smc_prok"/>
    <property type="match status" value="1"/>
</dbReference>
<dbReference type="Pfam" id="PF02463">
    <property type="entry name" value="SMC_N"/>
    <property type="match status" value="1"/>
</dbReference>
<dbReference type="InterPro" id="IPR027417">
    <property type="entry name" value="P-loop_NTPase"/>
</dbReference>
<dbReference type="NCBIfam" id="TIGR02168">
    <property type="entry name" value="SMC_prok_B"/>
    <property type="match status" value="1"/>
</dbReference>
<evidence type="ECO:0000259" key="9">
    <source>
        <dbReference type="Pfam" id="PF02463"/>
    </source>
</evidence>
<evidence type="ECO:0000256" key="8">
    <source>
        <dbReference type="SAM" id="MobiDB-lite"/>
    </source>
</evidence>
<dbReference type="AlphaFoldDB" id="A0A9D2QBU9"/>
<dbReference type="FunFam" id="3.40.50.300:FF:000984">
    <property type="entry name" value="Chromosome partition protein Smc"/>
    <property type="match status" value="1"/>
</dbReference>
<organism evidence="10 11">
    <name type="scientific">Candidatus Corynebacterium faecigallinarum</name>
    <dbReference type="NCBI Taxonomy" id="2838528"/>
    <lineage>
        <taxon>Bacteria</taxon>
        <taxon>Bacillati</taxon>
        <taxon>Actinomycetota</taxon>
        <taxon>Actinomycetes</taxon>
        <taxon>Mycobacteriales</taxon>
        <taxon>Corynebacteriaceae</taxon>
        <taxon>Corynebacterium</taxon>
    </lineage>
</organism>
<dbReference type="Gene3D" id="3.40.50.300">
    <property type="entry name" value="P-loop containing nucleotide triphosphate hydrolases"/>
    <property type="match status" value="2"/>
</dbReference>
<dbReference type="EMBL" id="DWVP01000006">
    <property type="protein sequence ID" value="HJC84661.1"/>
    <property type="molecule type" value="Genomic_DNA"/>
</dbReference>
<feature type="compositionally biased region" description="Basic and acidic residues" evidence="8">
    <location>
        <begin position="764"/>
        <end position="782"/>
    </location>
</feature>
<dbReference type="InterPro" id="IPR011890">
    <property type="entry name" value="SMC_prok"/>
</dbReference>